<dbReference type="OrthoDB" id="3561359at2759"/>
<name>A0A166QI54_9AGAM</name>
<evidence type="ECO:0000313" key="1">
    <source>
        <dbReference type="EMBL" id="KZP27176.1"/>
    </source>
</evidence>
<dbReference type="AlphaFoldDB" id="A0A166QI54"/>
<accession>A0A166QI54</accession>
<dbReference type="Proteomes" id="UP000076532">
    <property type="component" value="Unassembled WGS sequence"/>
</dbReference>
<reference evidence="1 2" key="1">
    <citation type="journal article" date="2016" name="Mol. Biol. Evol.">
        <title>Comparative Genomics of Early-Diverging Mushroom-Forming Fungi Provides Insights into the Origins of Lignocellulose Decay Capabilities.</title>
        <authorList>
            <person name="Nagy L.G."/>
            <person name="Riley R."/>
            <person name="Tritt A."/>
            <person name="Adam C."/>
            <person name="Daum C."/>
            <person name="Floudas D."/>
            <person name="Sun H."/>
            <person name="Yadav J.S."/>
            <person name="Pangilinan J."/>
            <person name="Larsson K.H."/>
            <person name="Matsuura K."/>
            <person name="Barry K."/>
            <person name="Labutti K."/>
            <person name="Kuo R."/>
            <person name="Ohm R.A."/>
            <person name="Bhattacharya S.S."/>
            <person name="Shirouzu T."/>
            <person name="Yoshinaga Y."/>
            <person name="Martin F.M."/>
            <person name="Grigoriev I.V."/>
            <person name="Hibbett D.S."/>
        </authorList>
    </citation>
    <scope>NUCLEOTIDE SEQUENCE [LARGE SCALE GENOMIC DNA]</scope>
    <source>
        <strain evidence="1 2">CBS 109695</strain>
    </source>
</reference>
<dbReference type="EMBL" id="KV417510">
    <property type="protein sequence ID" value="KZP27176.1"/>
    <property type="molecule type" value="Genomic_DNA"/>
</dbReference>
<sequence>MVPSAKLAIQQFYNARPRNMRRRPPQMDAGRLRASNHGERFYAPLTGRTIHLTRTVVASCYKLLRAFILPSPFHPAKR</sequence>
<gene>
    <name evidence="1" type="ORF">FIBSPDRAFT_853901</name>
</gene>
<keyword evidence="2" id="KW-1185">Reference proteome</keyword>
<evidence type="ECO:0000313" key="2">
    <source>
        <dbReference type="Proteomes" id="UP000076532"/>
    </source>
</evidence>
<proteinExistence type="predicted"/>
<organism evidence="1 2">
    <name type="scientific">Athelia psychrophila</name>
    <dbReference type="NCBI Taxonomy" id="1759441"/>
    <lineage>
        <taxon>Eukaryota</taxon>
        <taxon>Fungi</taxon>
        <taxon>Dikarya</taxon>
        <taxon>Basidiomycota</taxon>
        <taxon>Agaricomycotina</taxon>
        <taxon>Agaricomycetes</taxon>
        <taxon>Agaricomycetidae</taxon>
        <taxon>Atheliales</taxon>
        <taxon>Atheliaceae</taxon>
        <taxon>Athelia</taxon>
    </lineage>
</organism>
<protein>
    <submittedName>
        <fullName evidence="1">Uncharacterized protein</fullName>
    </submittedName>
</protein>